<dbReference type="InterPro" id="IPR016181">
    <property type="entry name" value="Acyl_CoA_acyltransferase"/>
</dbReference>
<dbReference type="GO" id="GO:0005840">
    <property type="term" value="C:ribosome"/>
    <property type="evidence" value="ECO:0007669"/>
    <property type="project" value="UniProtKB-KW"/>
</dbReference>
<evidence type="ECO:0000256" key="2">
    <source>
        <dbReference type="ARBA" id="ARBA00023315"/>
    </source>
</evidence>
<keyword evidence="2" id="KW-0012">Acyltransferase</keyword>
<evidence type="ECO:0000313" key="4">
    <source>
        <dbReference type="EMBL" id="RZT95901.1"/>
    </source>
</evidence>
<dbReference type="GO" id="GO:0016747">
    <property type="term" value="F:acyltransferase activity, transferring groups other than amino-acyl groups"/>
    <property type="evidence" value="ECO:0007669"/>
    <property type="project" value="InterPro"/>
</dbReference>
<dbReference type="RefSeq" id="WP_130305825.1">
    <property type="nucleotide sequence ID" value="NZ_SHKN01000001.1"/>
</dbReference>
<proteinExistence type="predicted"/>
<name>A0A4Q7VIE3_9BACT</name>
<dbReference type="Gene3D" id="3.40.630.30">
    <property type="match status" value="1"/>
</dbReference>
<comment type="caution">
    <text evidence="4">The sequence shown here is derived from an EMBL/GenBank/DDBJ whole genome shotgun (WGS) entry which is preliminary data.</text>
</comment>
<sequence length="170" mass="19899">MEIRQATSDDALNIKYLKTQVWLHTYATRGISTDYSEYLDGDFTVENCLKKIENKHTFCLVAKQDGFLIGYCELDYTATYPESKQNTAEMTVLYVSEHFHEQGIGKALLIEAEKQLVSLGRYTYWLSCFIENQNAIDFYKHLDFKSNASIFFSMNDQQYENLVFLKEIRM</sequence>
<dbReference type="Proteomes" id="UP000293562">
    <property type="component" value="Unassembled WGS sequence"/>
</dbReference>
<keyword evidence="4" id="KW-0687">Ribonucleoprotein</keyword>
<dbReference type="PROSITE" id="PS51186">
    <property type="entry name" value="GNAT"/>
    <property type="match status" value="1"/>
</dbReference>
<dbReference type="InterPro" id="IPR000182">
    <property type="entry name" value="GNAT_dom"/>
</dbReference>
<protein>
    <submittedName>
        <fullName evidence="4">Ribosomal protein S18 acetylase RimI-like enzyme</fullName>
    </submittedName>
</protein>
<keyword evidence="1" id="KW-0808">Transferase</keyword>
<accession>A0A4Q7VIE3</accession>
<gene>
    <name evidence="4" type="ORF">EV201_0529</name>
</gene>
<dbReference type="PANTHER" id="PTHR43877">
    <property type="entry name" value="AMINOALKYLPHOSPHONATE N-ACETYLTRANSFERASE-RELATED-RELATED"/>
    <property type="match status" value="1"/>
</dbReference>
<dbReference type="PANTHER" id="PTHR43877:SF2">
    <property type="entry name" value="AMINOALKYLPHOSPHONATE N-ACETYLTRANSFERASE-RELATED"/>
    <property type="match status" value="1"/>
</dbReference>
<organism evidence="4 5">
    <name type="scientific">Ancylomarina subtilis</name>
    <dbReference type="NCBI Taxonomy" id="1639035"/>
    <lineage>
        <taxon>Bacteria</taxon>
        <taxon>Pseudomonadati</taxon>
        <taxon>Bacteroidota</taxon>
        <taxon>Bacteroidia</taxon>
        <taxon>Marinilabiliales</taxon>
        <taxon>Marinifilaceae</taxon>
        <taxon>Ancylomarina</taxon>
    </lineage>
</organism>
<evidence type="ECO:0000259" key="3">
    <source>
        <dbReference type="PROSITE" id="PS51186"/>
    </source>
</evidence>
<dbReference type="InterPro" id="IPR050832">
    <property type="entry name" value="Bact_Acetyltransf"/>
</dbReference>
<dbReference type="OrthoDB" id="7205533at2"/>
<feature type="domain" description="N-acetyltransferase" evidence="3">
    <location>
        <begin position="1"/>
        <end position="170"/>
    </location>
</feature>
<dbReference type="CDD" id="cd04301">
    <property type="entry name" value="NAT_SF"/>
    <property type="match status" value="1"/>
</dbReference>
<dbReference type="AlphaFoldDB" id="A0A4Q7VIE3"/>
<keyword evidence="4" id="KW-0689">Ribosomal protein</keyword>
<dbReference type="Pfam" id="PF00583">
    <property type="entry name" value="Acetyltransf_1"/>
    <property type="match status" value="1"/>
</dbReference>
<dbReference type="SUPFAM" id="SSF55729">
    <property type="entry name" value="Acyl-CoA N-acyltransferases (Nat)"/>
    <property type="match status" value="1"/>
</dbReference>
<evidence type="ECO:0000256" key="1">
    <source>
        <dbReference type="ARBA" id="ARBA00022679"/>
    </source>
</evidence>
<keyword evidence="5" id="KW-1185">Reference proteome</keyword>
<dbReference type="EMBL" id="SHKN01000001">
    <property type="protein sequence ID" value="RZT95901.1"/>
    <property type="molecule type" value="Genomic_DNA"/>
</dbReference>
<evidence type="ECO:0000313" key="5">
    <source>
        <dbReference type="Proteomes" id="UP000293562"/>
    </source>
</evidence>
<reference evidence="4 5" key="1">
    <citation type="submission" date="2019-02" db="EMBL/GenBank/DDBJ databases">
        <title>Genomic Encyclopedia of Type Strains, Phase IV (KMG-IV): sequencing the most valuable type-strain genomes for metagenomic binning, comparative biology and taxonomic classification.</title>
        <authorList>
            <person name="Goeker M."/>
        </authorList>
    </citation>
    <scope>NUCLEOTIDE SEQUENCE [LARGE SCALE GENOMIC DNA]</scope>
    <source>
        <strain evidence="4 5">DSM 28825</strain>
    </source>
</reference>